<dbReference type="PANTHER" id="PTHR30588">
    <property type="entry name" value="BRANCHED-CHAIN AMINO ACID TRANSPORT SYSTEM 2 CARRIER PROTEIN"/>
    <property type="match status" value="1"/>
</dbReference>
<dbReference type="GO" id="GO:0015818">
    <property type="term" value="P:isoleucine transport"/>
    <property type="evidence" value="ECO:0007669"/>
    <property type="project" value="TreeGrafter"/>
</dbReference>
<feature type="transmembrane region" description="Helical" evidence="9">
    <location>
        <begin position="142"/>
        <end position="162"/>
    </location>
</feature>
<keyword evidence="7 9" id="KW-1133">Transmembrane helix</keyword>
<feature type="transmembrane region" description="Helical" evidence="9">
    <location>
        <begin position="399"/>
        <end position="418"/>
    </location>
</feature>
<dbReference type="Pfam" id="PF05525">
    <property type="entry name" value="Branch_AA_trans"/>
    <property type="match status" value="1"/>
</dbReference>
<evidence type="ECO:0000313" key="10">
    <source>
        <dbReference type="EMBL" id="EAR16405.1"/>
    </source>
</evidence>
<keyword evidence="11" id="KW-1185">Reference proteome</keyword>
<dbReference type="eggNOG" id="COG1114">
    <property type="taxonomic scope" value="Bacteria"/>
</dbReference>
<dbReference type="AlphaFoldDB" id="A4CHJ7"/>
<evidence type="ECO:0000256" key="2">
    <source>
        <dbReference type="ARBA" id="ARBA00008540"/>
    </source>
</evidence>
<dbReference type="Proteomes" id="UP000009049">
    <property type="component" value="Chromosome"/>
</dbReference>
<gene>
    <name evidence="10" type="ordered locus">RB2501_05885</name>
</gene>
<dbReference type="GO" id="GO:0015820">
    <property type="term" value="P:L-leucine transport"/>
    <property type="evidence" value="ECO:0007669"/>
    <property type="project" value="TreeGrafter"/>
</dbReference>
<keyword evidence="6" id="KW-0029">Amino-acid transport</keyword>
<feature type="transmembrane region" description="Helical" evidence="9">
    <location>
        <begin position="328"/>
        <end position="350"/>
    </location>
</feature>
<keyword evidence="4" id="KW-1003">Cell membrane</keyword>
<organism evidence="10 11">
    <name type="scientific">Robiginitalea biformata (strain ATCC BAA-864 / DSM 15991 / KCTC 12146 / HTCC2501)</name>
    <dbReference type="NCBI Taxonomy" id="313596"/>
    <lineage>
        <taxon>Bacteria</taxon>
        <taxon>Pseudomonadati</taxon>
        <taxon>Bacteroidota</taxon>
        <taxon>Flavobacteriia</taxon>
        <taxon>Flavobacteriales</taxon>
        <taxon>Flavobacteriaceae</taxon>
        <taxon>Robiginitalea</taxon>
    </lineage>
</organism>
<keyword evidence="8 9" id="KW-0472">Membrane</keyword>
<feature type="transmembrane region" description="Helical" evidence="9">
    <location>
        <begin position="35"/>
        <end position="57"/>
    </location>
</feature>
<dbReference type="PANTHER" id="PTHR30588:SF0">
    <property type="entry name" value="BRANCHED-CHAIN AMINO ACID PERMEASE BRNQ"/>
    <property type="match status" value="1"/>
</dbReference>
<evidence type="ECO:0000256" key="8">
    <source>
        <dbReference type="ARBA" id="ARBA00023136"/>
    </source>
</evidence>
<feature type="transmembrane region" description="Helical" evidence="9">
    <location>
        <begin position="304"/>
        <end position="322"/>
    </location>
</feature>
<dbReference type="KEGG" id="rbi:RB2501_05885"/>
<dbReference type="STRING" id="313596.RB2501_05885"/>
<name>A4CHJ7_ROBBH</name>
<dbReference type="GO" id="GO:0015190">
    <property type="term" value="F:L-leucine transmembrane transporter activity"/>
    <property type="evidence" value="ECO:0007669"/>
    <property type="project" value="TreeGrafter"/>
</dbReference>
<dbReference type="GO" id="GO:0015188">
    <property type="term" value="F:L-isoleucine transmembrane transporter activity"/>
    <property type="evidence" value="ECO:0007669"/>
    <property type="project" value="TreeGrafter"/>
</dbReference>
<feature type="transmembrane region" description="Helical" evidence="9">
    <location>
        <begin position="112"/>
        <end position="130"/>
    </location>
</feature>
<evidence type="ECO:0000256" key="7">
    <source>
        <dbReference type="ARBA" id="ARBA00022989"/>
    </source>
</evidence>
<dbReference type="InterPro" id="IPR004685">
    <property type="entry name" value="Brnchd-chn_aa_trnsp_Livcs"/>
</dbReference>
<comment type="similarity">
    <text evidence="2">Belongs to the branched chain amino acid transporter family.</text>
</comment>
<evidence type="ECO:0000313" key="11">
    <source>
        <dbReference type="Proteomes" id="UP000009049"/>
    </source>
</evidence>
<dbReference type="RefSeq" id="WP_015753162.1">
    <property type="nucleotide sequence ID" value="NC_013222.1"/>
</dbReference>
<evidence type="ECO:0000256" key="6">
    <source>
        <dbReference type="ARBA" id="ARBA00022970"/>
    </source>
</evidence>
<keyword evidence="3" id="KW-0813">Transport</keyword>
<feature type="transmembrane region" description="Helical" evidence="9">
    <location>
        <begin position="217"/>
        <end position="238"/>
    </location>
</feature>
<evidence type="ECO:0000256" key="3">
    <source>
        <dbReference type="ARBA" id="ARBA00022448"/>
    </source>
</evidence>
<evidence type="ECO:0000256" key="9">
    <source>
        <dbReference type="SAM" id="Phobius"/>
    </source>
</evidence>
<dbReference type="OrthoDB" id="9783920at2"/>
<evidence type="ECO:0000256" key="4">
    <source>
        <dbReference type="ARBA" id="ARBA00022475"/>
    </source>
</evidence>
<accession>A4CHJ7</accession>
<evidence type="ECO:0000256" key="5">
    <source>
        <dbReference type="ARBA" id="ARBA00022692"/>
    </source>
</evidence>
<dbReference type="GO" id="GO:0005886">
    <property type="term" value="C:plasma membrane"/>
    <property type="evidence" value="ECO:0007669"/>
    <property type="project" value="UniProtKB-SubCell"/>
</dbReference>
<comment type="subcellular location">
    <subcellularLocation>
        <location evidence="1">Cell membrane</location>
        <topology evidence="1">Multi-pass membrane protein</topology>
    </subcellularLocation>
</comment>
<sequence>MSRKSIIILGLALFSLFFGAGNLILPPQMGWRAGPLWWLVCLGFCVSAVLIPMLGILAHSRLQGSMFDFAKKVSPGFSAVYCFLIYAISLALPSPRTASVTHEMAVAPYLGSPPWLTSLVYFALVFFLVMNRSKLGSLIGKYLTPVILLVLVLLIGSILFWPPDVMTARTLSAPFTAGLQEGYQTFDAIGAVVCGGVILVSLRLENPGLDFGQRFRAIALAGLFAGMCLLLLYTGLMYSGAAMTGWVPEEVTRTRLLREVTEYALGARSQALLSLLIGLACFTTAVGVVTGASDYARSRFGDSPRAYTLTALAGCATGVLFGQLPVAYIISVALPALLFIYPLTIVLIGLNAMPARYTPPRLFRAVVAVTLLFSIPDFVESLWPGAIPEGAVSWIPLRSFGLPWLLPAVCVFLAGRFLQRRI</sequence>
<proteinExistence type="inferred from homology"/>
<evidence type="ECO:0000256" key="1">
    <source>
        <dbReference type="ARBA" id="ARBA00004651"/>
    </source>
</evidence>
<dbReference type="EMBL" id="CP001712">
    <property type="protein sequence ID" value="EAR16405.1"/>
    <property type="molecule type" value="Genomic_DNA"/>
</dbReference>
<feature type="transmembrane region" description="Helical" evidence="9">
    <location>
        <begin position="271"/>
        <end position="292"/>
    </location>
</feature>
<dbReference type="GO" id="GO:0005304">
    <property type="term" value="F:L-valine transmembrane transporter activity"/>
    <property type="evidence" value="ECO:0007669"/>
    <property type="project" value="TreeGrafter"/>
</dbReference>
<feature type="transmembrane region" description="Helical" evidence="9">
    <location>
        <begin position="182"/>
        <end position="205"/>
    </location>
</feature>
<reference evidence="10 11" key="1">
    <citation type="journal article" date="2009" name="J. Bacteriol.">
        <title>Complete genome sequence of Robiginitalea biformata HTCC2501.</title>
        <authorList>
            <person name="Oh H.M."/>
            <person name="Giovannoni S.J."/>
            <person name="Lee K."/>
            <person name="Ferriera S."/>
            <person name="Johnson J."/>
            <person name="Cho J.C."/>
        </authorList>
    </citation>
    <scope>NUCLEOTIDE SEQUENCE [LARGE SCALE GENOMIC DNA]</scope>
    <source>
        <strain evidence="11">ATCC BAA-864 / HTCC2501 / KCTC 12146</strain>
    </source>
</reference>
<keyword evidence="5 9" id="KW-0812">Transmembrane</keyword>
<protein>
    <submittedName>
        <fullName evidence="10">Sodium-coupled branched-chain amino acid carrier protein</fullName>
    </submittedName>
</protein>
<feature type="transmembrane region" description="Helical" evidence="9">
    <location>
        <begin position="362"/>
        <end position="379"/>
    </location>
</feature>
<dbReference type="HOGENOM" id="CLU_036807_0_2_10"/>
<feature type="transmembrane region" description="Helical" evidence="9">
    <location>
        <begin position="69"/>
        <end position="92"/>
    </location>
</feature>